<evidence type="ECO:0000313" key="2">
    <source>
        <dbReference type="Proteomes" id="UP000235584"/>
    </source>
</evidence>
<dbReference type="SUPFAM" id="SSF54001">
    <property type="entry name" value="Cysteine proteinases"/>
    <property type="match status" value="1"/>
</dbReference>
<gene>
    <name evidence="1" type="ORF">C0V70_10700</name>
</gene>
<dbReference type="RefSeq" id="WP_102243853.1">
    <property type="nucleotide sequence ID" value="NZ_CP025704.1"/>
</dbReference>
<protein>
    <submittedName>
        <fullName evidence="1">Uncharacterized protein</fullName>
    </submittedName>
</protein>
<proteinExistence type="predicted"/>
<accession>A0A2K9NSU0</accession>
<dbReference type="EMBL" id="CP025704">
    <property type="protein sequence ID" value="AUN98562.1"/>
    <property type="molecule type" value="Genomic_DNA"/>
</dbReference>
<organism evidence="1 2">
    <name type="scientific">Bacteriovorax stolpii</name>
    <name type="common">Bdellovibrio stolpii</name>
    <dbReference type="NCBI Taxonomy" id="960"/>
    <lineage>
        <taxon>Bacteria</taxon>
        <taxon>Pseudomonadati</taxon>
        <taxon>Bdellovibrionota</taxon>
        <taxon>Bacteriovoracia</taxon>
        <taxon>Bacteriovoracales</taxon>
        <taxon>Bacteriovoracaceae</taxon>
        <taxon>Bacteriovorax</taxon>
    </lineage>
</organism>
<dbReference type="Proteomes" id="UP000235584">
    <property type="component" value="Chromosome"/>
</dbReference>
<dbReference type="KEGG" id="bsto:C0V70_10700"/>
<dbReference type="AlphaFoldDB" id="A0A2K9NSU0"/>
<dbReference type="Gene3D" id="3.90.1720.10">
    <property type="entry name" value="endopeptidase domain like (from Nostoc punctiforme)"/>
    <property type="match status" value="1"/>
</dbReference>
<sequence length="208" mass="23925">MKTIIFGLLFLVSLSAHALTASDLKAGDVVLLSLNCYECRMIESETESLFSHSGVVVVDEQGRTRIAQSLGRLDHFSFAEFTKNITPGTFVHVYRPRELKNLTKEKRALLEKVMLDVFNEKFKNAPFDSKYIWNNFNANGVEYLYCSEFIAKFLDHFLTKKTITAPISYKKHYDYWSKYFKGQVPDGELGNSPASFSRDDRFEFVGRI</sequence>
<evidence type="ECO:0000313" key="1">
    <source>
        <dbReference type="EMBL" id="AUN98562.1"/>
    </source>
</evidence>
<keyword evidence="2" id="KW-1185">Reference proteome</keyword>
<dbReference type="OrthoDB" id="5297692at2"/>
<reference evidence="1 2" key="1">
    <citation type="submission" date="2018-01" db="EMBL/GenBank/DDBJ databases">
        <title>Complete genome sequence of Bacteriovorax stolpii DSM12778.</title>
        <authorList>
            <person name="Tang B."/>
            <person name="Chang J."/>
        </authorList>
    </citation>
    <scope>NUCLEOTIDE SEQUENCE [LARGE SCALE GENOMIC DNA]</scope>
    <source>
        <strain evidence="1 2">DSM 12778</strain>
    </source>
</reference>
<name>A0A2K9NSU0_BACTC</name>
<dbReference type="InterPro" id="IPR038765">
    <property type="entry name" value="Papain-like_cys_pep_sf"/>
</dbReference>